<feature type="domain" description="Mei2-like C-terminal RNA recognition motif" evidence="3">
    <location>
        <begin position="565"/>
        <end position="661"/>
    </location>
</feature>
<evidence type="ECO:0000259" key="3">
    <source>
        <dbReference type="Pfam" id="PF04059"/>
    </source>
</evidence>
<evidence type="ECO:0000256" key="2">
    <source>
        <dbReference type="SAM" id="MobiDB-lite"/>
    </source>
</evidence>
<dbReference type="GeneID" id="27689040"/>
<evidence type="ECO:0000313" key="5">
    <source>
        <dbReference type="Proteomes" id="UP000053201"/>
    </source>
</evidence>
<organism evidence="4 5">
    <name type="scientific">Spizellomyces punctatus (strain DAOM BR117)</name>
    <dbReference type="NCBI Taxonomy" id="645134"/>
    <lineage>
        <taxon>Eukaryota</taxon>
        <taxon>Fungi</taxon>
        <taxon>Fungi incertae sedis</taxon>
        <taxon>Chytridiomycota</taxon>
        <taxon>Chytridiomycota incertae sedis</taxon>
        <taxon>Chytridiomycetes</taxon>
        <taxon>Spizellomycetales</taxon>
        <taxon>Spizellomycetaceae</taxon>
        <taxon>Spizellomyces</taxon>
    </lineage>
</organism>
<dbReference type="STRING" id="645134.A0A0L0HF69"/>
<dbReference type="eggNOG" id="KOG4660">
    <property type="taxonomic scope" value="Eukaryota"/>
</dbReference>
<evidence type="ECO:0000313" key="4">
    <source>
        <dbReference type="EMBL" id="KNC99438.1"/>
    </source>
</evidence>
<feature type="region of interest" description="Disordered" evidence="2">
    <location>
        <begin position="707"/>
        <end position="748"/>
    </location>
</feature>
<reference evidence="4 5" key="1">
    <citation type="submission" date="2009-08" db="EMBL/GenBank/DDBJ databases">
        <title>The Genome Sequence of Spizellomyces punctatus strain DAOM BR117.</title>
        <authorList>
            <consortium name="The Broad Institute Genome Sequencing Platform"/>
            <person name="Russ C."/>
            <person name="Cuomo C."/>
            <person name="Shea T."/>
            <person name="Young S.K."/>
            <person name="Zeng Q."/>
            <person name="Koehrsen M."/>
            <person name="Haas B."/>
            <person name="Borodovsky M."/>
            <person name="Guigo R."/>
            <person name="Alvarado L."/>
            <person name="Berlin A."/>
            <person name="Bochicchio J."/>
            <person name="Borenstein D."/>
            <person name="Chapman S."/>
            <person name="Chen Z."/>
            <person name="Engels R."/>
            <person name="Freedman E."/>
            <person name="Gellesch M."/>
            <person name="Goldberg J."/>
            <person name="Griggs A."/>
            <person name="Gujja S."/>
            <person name="Heiman D."/>
            <person name="Hepburn T."/>
            <person name="Howarth C."/>
            <person name="Jen D."/>
            <person name="Larson L."/>
            <person name="Lewis B."/>
            <person name="Mehta T."/>
            <person name="Park D."/>
            <person name="Pearson M."/>
            <person name="Roberts A."/>
            <person name="Saif S."/>
            <person name="Shenoy N."/>
            <person name="Sisk P."/>
            <person name="Stolte C."/>
            <person name="Sykes S."/>
            <person name="Thomson T."/>
            <person name="Walk T."/>
            <person name="White J."/>
            <person name="Yandava C."/>
            <person name="Burger G."/>
            <person name="Gray M.W."/>
            <person name="Holland P.W.H."/>
            <person name="King N."/>
            <person name="Lang F.B.F."/>
            <person name="Roger A.J."/>
            <person name="Ruiz-Trillo I."/>
            <person name="Lander E."/>
            <person name="Nusbaum C."/>
        </authorList>
    </citation>
    <scope>NUCLEOTIDE SEQUENCE [LARGE SCALE GENOMIC DNA]</scope>
    <source>
        <strain evidence="4 5">DAOM BR117</strain>
    </source>
</reference>
<protein>
    <recommendedName>
        <fullName evidence="3">Mei2-like C-terminal RNA recognition motif domain-containing protein</fullName>
    </recommendedName>
</protein>
<dbReference type="InterPro" id="IPR035979">
    <property type="entry name" value="RBD_domain_sf"/>
</dbReference>
<name>A0A0L0HF69_SPIPD</name>
<dbReference type="VEuPathDB" id="FungiDB:SPPG_05679"/>
<dbReference type="EMBL" id="KQ257458">
    <property type="protein sequence ID" value="KNC99438.1"/>
    <property type="molecule type" value="Genomic_DNA"/>
</dbReference>
<feature type="region of interest" description="Disordered" evidence="2">
    <location>
        <begin position="117"/>
        <end position="143"/>
    </location>
</feature>
<dbReference type="OrthoDB" id="417481at2759"/>
<gene>
    <name evidence="4" type="ORF">SPPG_05679</name>
</gene>
<feature type="region of interest" description="Disordered" evidence="2">
    <location>
        <begin position="524"/>
        <end position="543"/>
    </location>
</feature>
<dbReference type="SUPFAM" id="SSF54928">
    <property type="entry name" value="RNA-binding domain, RBD"/>
    <property type="match status" value="2"/>
</dbReference>
<feature type="region of interest" description="Disordered" evidence="2">
    <location>
        <begin position="423"/>
        <end position="464"/>
    </location>
</feature>
<evidence type="ECO:0000256" key="1">
    <source>
        <dbReference type="ARBA" id="ARBA00022884"/>
    </source>
</evidence>
<sequence>MKRVGPMMTPTGSPVKPLANPGKENATKDGPVGENATLNPASWDGGLSKWVNTGSLKEQLPIGYTLTSNDCSTAATVGSFCLKENWSTPAASRSFAPPTPSRSPYAKSQSILSTINAESGSESDNIEYHRCPGSPMIKQHVSTPPASPLLHEYMMPPASSGQWSGSLEVIPSVAEGSKEASGRSTSAADLAMLTHEGRGEAVFWTAKKTRTLALDNLPVHMSLTEVHTLLQSFGDLRDVFRPQRGLYSGAVAMFFDLRSACNAYTVLRNSFIGGRRSLLYFVDTDALSTLMDCESYPDACLRNQGALLLTGFSYRDDDTLLRVLESHGNVRSIAFSNVGSQISYVVEYFDTRSADQALHALSNIQFQGGVLQVRFHHSSAVNRTSHSFARDYGLALPTSMWKVGSVHGRIPGHSSIDSIDLQQESKPEGKLPQPGRSRVRSHFRPRSLKIDTSPSAIRPSPLRRAASASSVSVSAILESDVDQAILQSAVAGPQCKASRLKNVAHSSPRMSPMASPKYLMDTTAVHSPASEPTSPSTPVPPPTQHAIPTGNELNLYNIAMGYDARTTFMIRNIPNKYTQQMLVYFLNKTHKGQYNFLYLRMDFKNRCNVGYAFINFTGPPAVLSFAERVVGKKWSKFNSDKVCTLSYANIQGQDALIQKFRNSSVMLEDPSYRPKIFYTAGPLCGEEEPFPEPTTAIRPRSDVLFSRDNAGTPHKHLRPDSPVPVSGATRGSVTFPRTTSSPTVAPSPFSAASSKFVPSNELDSRIDPRDNAFSCSTALGNKLSAGIYDDLDLSRLSLAGYTESEEDARGLRLTGHSTSYRGFRDQGNFEKSDFQITTDGYAPWSLP</sequence>
<feature type="region of interest" description="Disordered" evidence="2">
    <location>
        <begin position="1"/>
        <end position="44"/>
    </location>
</feature>
<dbReference type="PANTHER" id="PTHR23189">
    <property type="entry name" value="RNA RECOGNITION MOTIF-CONTAINING"/>
    <property type="match status" value="1"/>
</dbReference>
<dbReference type="InParanoid" id="A0A0L0HF69"/>
<dbReference type="OMA" id="HYQIPMS"/>
<accession>A0A0L0HF69</accession>
<dbReference type="InterPro" id="IPR007201">
    <property type="entry name" value="Mei2-like_Rrm_C"/>
</dbReference>
<dbReference type="Pfam" id="PF04059">
    <property type="entry name" value="RRM_2"/>
    <property type="match status" value="1"/>
</dbReference>
<dbReference type="InterPro" id="IPR034862">
    <property type="entry name" value="Fungal_Mei2-like_RRM3"/>
</dbReference>
<dbReference type="AlphaFoldDB" id="A0A0L0HF69"/>
<dbReference type="GO" id="GO:0003723">
    <property type="term" value="F:RNA binding"/>
    <property type="evidence" value="ECO:0007669"/>
    <property type="project" value="UniProtKB-KW"/>
</dbReference>
<dbReference type="InterPro" id="IPR012677">
    <property type="entry name" value="Nucleotide-bd_a/b_plait_sf"/>
</dbReference>
<dbReference type="Gene3D" id="3.30.70.330">
    <property type="match status" value="1"/>
</dbReference>
<dbReference type="Proteomes" id="UP000053201">
    <property type="component" value="Unassembled WGS sequence"/>
</dbReference>
<keyword evidence="1" id="KW-0694">RNA-binding</keyword>
<feature type="compositionally biased region" description="Basic residues" evidence="2">
    <location>
        <begin position="437"/>
        <end position="447"/>
    </location>
</feature>
<proteinExistence type="predicted"/>
<feature type="compositionally biased region" description="Low complexity" evidence="2">
    <location>
        <begin position="453"/>
        <end position="464"/>
    </location>
</feature>
<dbReference type="FunCoup" id="A0A0L0HF69">
    <property type="interactions" value="6"/>
</dbReference>
<feature type="compositionally biased region" description="Low complexity" evidence="2">
    <location>
        <begin position="738"/>
        <end position="748"/>
    </location>
</feature>
<dbReference type="CDD" id="cd12532">
    <property type="entry name" value="RRM3_MEI2_fungi"/>
    <property type="match status" value="1"/>
</dbReference>
<dbReference type="RefSeq" id="XP_016607478.1">
    <property type="nucleotide sequence ID" value="XM_016753889.1"/>
</dbReference>
<keyword evidence="5" id="KW-1185">Reference proteome</keyword>